<dbReference type="PROSITE" id="PS50049">
    <property type="entry name" value="THD_2"/>
    <property type="match status" value="2"/>
</dbReference>
<feature type="region of interest" description="Disordered" evidence="5">
    <location>
        <begin position="382"/>
        <end position="448"/>
    </location>
</feature>
<evidence type="ECO:0000313" key="9">
    <source>
        <dbReference type="Proteomes" id="UP001159427"/>
    </source>
</evidence>
<dbReference type="InterPro" id="IPR008983">
    <property type="entry name" value="Tumour_necrosis_fac-like_dom"/>
</dbReference>
<reference evidence="8 9" key="1">
    <citation type="submission" date="2022-05" db="EMBL/GenBank/DDBJ databases">
        <authorList>
            <consortium name="Genoscope - CEA"/>
            <person name="William W."/>
        </authorList>
    </citation>
    <scope>NUCLEOTIDE SEQUENCE [LARGE SCALE GENOMIC DNA]</scope>
</reference>
<evidence type="ECO:0000256" key="1">
    <source>
        <dbReference type="ARBA" id="ARBA00004370"/>
    </source>
</evidence>
<sequence>MEKKQNQEIGPRLLPLLFCFLMLALSGILFGQIYTFRQISWLKTQMEIHLQQKVNGTLQSGNGAKRVEEASSNPGSETARVRRNAQEVCACVGAPGPQGLSGRKGPRGAPGIPGPRGPPGLPGPPGAATSESIHLVGDGKNIRHSRFRRITNWAVKHKKGSIEYHSGHGLIKVKKTGYYFIYSQMFYHDGSARQMGHFTYINHDKVLQSLGSVVSDRRKFNTKYHGGVFLLRANYTLSVHVPYTKIYYMDREGSFFGAAMNSNRGTEVKGSVPEIGLKLTNKMQKSQSRVVVLPLWTLIAVVITLLSLLPAFLLCVREIMILKSRVGDQQLKISSLESITAQIQRQTESGKKYDEEPSEVRQMSLKNEEDLLLRIRREANSRKTQQCRCRRGPKGEQGPKGARGRKGRPGVKGDKGDQGRPGKDGKQGERGEKGDQGPPGPPGLSGIAVGLRDSAHIVGYGDHINPPTVHRITNWRLGHKTGNIRFLSNSFLVIGTPGYYFIYSQLFYYAGDTLFMGHYTYINEQPVMRSISSVVSETKKYNTNYQGAVFLLSKGDKISVRIPFTKSYFMQRETSYFGAFLISPVLNGTESTTDSPDN</sequence>
<dbReference type="InterPro" id="IPR008160">
    <property type="entry name" value="Collagen"/>
</dbReference>
<feature type="region of interest" description="Disordered" evidence="5">
    <location>
        <begin position="59"/>
        <end position="80"/>
    </location>
</feature>
<proteinExistence type="inferred from homology"/>
<feature type="compositionally biased region" description="Basic and acidic residues" evidence="5">
    <location>
        <begin position="348"/>
        <end position="359"/>
    </location>
</feature>
<comment type="caution">
    <text evidence="8">The sequence shown here is derived from an EMBL/GenBank/DDBJ whole genome shotgun (WGS) entry which is preliminary data.</text>
</comment>
<dbReference type="EMBL" id="CALNXI010002818">
    <property type="protein sequence ID" value="CAH3190916.1"/>
    <property type="molecule type" value="Genomic_DNA"/>
</dbReference>
<feature type="transmembrane region" description="Helical" evidence="6">
    <location>
        <begin position="12"/>
        <end position="34"/>
    </location>
</feature>
<dbReference type="InterPro" id="IPR006052">
    <property type="entry name" value="TNF_dom"/>
</dbReference>
<gene>
    <name evidence="8" type="ORF">PEVE_00021044</name>
</gene>
<comment type="subcellular location">
    <subcellularLocation>
        <location evidence="1">Membrane</location>
    </subcellularLocation>
</comment>
<dbReference type="Gene3D" id="2.60.120.40">
    <property type="match status" value="2"/>
</dbReference>
<name>A0ABN8SH84_9CNID</name>
<feature type="compositionally biased region" description="Basic and acidic residues" evidence="5">
    <location>
        <begin position="411"/>
        <end position="435"/>
    </location>
</feature>
<dbReference type="SUPFAM" id="SSF49842">
    <property type="entry name" value="TNF-like"/>
    <property type="match status" value="2"/>
</dbReference>
<dbReference type="Pfam" id="PF00229">
    <property type="entry name" value="TNF"/>
    <property type="match status" value="2"/>
</dbReference>
<dbReference type="Gene3D" id="1.20.5.320">
    <property type="entry name" value="6-Phosphogluconate Dehydrogenase, domain 3"/>
    <property type="match status" value="1"/>
</dbReference>
<keyword evidence="3" id="KW-0202">Cytokine</keyword>
<evidence type="ECO:0000256" key="3">
    <source>
        <dbReference type="ARBA" id="ARBA00022514"/>
    </source>
</evidence>
<dbReference type="Proteomes" id="UP001159427">
    <property type="component" value="Unassembled WGS sequence"/>
</dbReference>
<keyword evidence="6" id="KW-0812">Transmembrane</keyword>
<dbReference type="Pfam" id="PF01391">
    <property type="entry name" value="Collagen"/>
    <property type="match status" value="1"/>
</dbReference>
<evidence type="ECO:0000256" key="2">
    <source>
        <dbReference type="ARBA" id="ARBA00008670"/>
    </source>
</evidence>
<keyword evidence="4 6" id="KW-0472">Membrane</keyword>
<keyword evidence="9" id="KW-1185">Reference proteome</keyword>
<evidence type="ECO:0000313" key="8">
    <source>
        <dbReference type="EMBL" id="CAH3190916.1"/>
    </source>
</evidence>
<evidence type="ECO:0000256" key="6">
    <source>
        <dbReference type="SAM" id="Phobius"/>
    </source>
</evidence>
<feature type="compositionally biased region" description="Pro residues" evidence="5">
    <location>
        <begin position="112"/>
        <end position="125"/>
    </location>
</feature>
<dbReference type="PANTHER" id="PTHR11471:SF13">
    <property type="entry name" value="TNF FAMILY PROFILE DOMAIN-CONTAINING PROTEIN"/>
    <property type="match status" value="1"/>
</dbReference>
<evidence type="ECO:0000259" key="7">
    <source>
        <dbReference type="PROSITE" id="PS50049"/>
    </source>
</evidence>
<dbReference type="PANTHER" id="PTHR11471">
    <property type="entry name" value="TUMOR NECROSIS FACTOR FAMILY MEMBER"/>
    <property type="match status" value="1"/>
</dbReference>
<evidence type="ECO:0000256" key="4">
    <source>
        <dbReference type="ARBA" id="ARBA00023136"/>
    </source>
</evidence>
<feature type="region of interest" description="Disordered" evidence="5">
    <location>
        <begin position="96"/>
        <end position="128"/>
    </location>
</feature>
<feature type="transmembrane region" description="Helical" evidence="6">
    <location>
        <begin position="293"/>
        <end position="316"/>
    </location>
</feature>
<protein>
    <recommendedName>
        <fullName evidence="7">THD domain-containing protein</fullName>
    </recommendedName>
</protein>
<feature type="region of interest" description="Disordered" evidence="5">
    <location>
        <begin position="345"/>
        <end position="365"/>
    </location>
</feature>
<organism evidence="8 9">
    <name type="scientific">Porites evermanni</name>
    <dbReference type="NCBI Taxonomy" id="104178"/>
    <lineage>
        <taxon>Eukaryota</taxon>
        <taxon>Metazoa</taxon>
        <taxon>Cnidaria</taxon>
        <taxon>Anthozoa</taxon>
        <taxon>Hexacorallia</taxon>
        <taxon>Scleractinia</taxon>
        <taxon>Fungiina</taxon>
        <taxon>Poritidae</taxon>
        <taxon>Porites</taxon>
    </lineage>
</organism>
<comment type="similarity">
    <text evidence="2">Belongs to the tumor necrosis factor family.</text>
</comment>
<evidence type="ECO:0000256" key="5">
    <source>
        <dbReference type="SAM" id="MobiDB-lite"/>
    </source>
</evidence>
<feature type="domain" description="THD" evidence="7">
    <location>
        <begin position="131"/>
        <end position="261"/>
    </location>
</feature>
<keyword evidence="6" id="KW-1133">Transmembrane helix</keyword>
<feature type="domain" description="THD" evidence="7">
    <location>
        <begin position="453"/>
        <end position="582"/>
    </location>
</feature>
<accession>A0ABN8SH84</accession>